<proteinExistence type="predicted"/>
<evidence type="ECO:0000313" key="4">
    <source>
        <dbReference type="Proteomes" id="UP001595868"/>
    </source>
</evidence>
<organism evidence="3 4">
    <name type="scientific">Micromonospora zhanjiangensis</name>
    <dbReference type="NCBI Taxonomy" id="1522057"/>
    <lineage>
        <taxon>Bacteria</taxon>
        <taxon>Bacillati</taxon>
        <taxon>Actinomycetota</taxon>
        <taxon>Actinomycetes</taxon>
        <taxon>Micromonosporales</taxon>
        <taxon>Micromonosporaceae</taxon>
        <taxon>Micromonospora</taxon>
    </lineage>
</organism>
<reference evidence="4" key="1">
    <citation type="journal article" date="2019" name="Int. J. Syst. Evol. Microbiol.">
        <title>The Global Catalogue of Microorganisms (GCM) 10K type strain sequencing project: providing services to taxonomists for standard genome sequencing and annotation.</title>
        <authorList>
            <consortium name="The Broad Institute Genomics Platform"/>
            <consortium name="The Broad Institute Genome Sequencing Center for Infectious Disease"/>
            <person name="Wu L."/>
            <person name="Ma J."/>
        </authorList>
    </citation>
    <scope>NUCLEOTIDE SEQUENCE [LARGE SCALE GENOMIC DNA]</scope>
    <source>
        <strain evidence="4">2902at01</strain>
    </source>
</reference>
<comment type="caution">
    <text evidence="3">The sequence shown here is derived from an EMBL/GenBank/DDBJ whole genome shotgun (WGS) entry which is preliminary data.</text>
</comment>
<dbReference type="Proteomes" id="UP001595868">
    <property type="component" value="Unassembled WGS sequence"/>
</dbReference>
<sequence>MDLTGSRWRKSTRSGSSGGNCVEVADNLGGVVGVRDSKDQDGPPLAFSPTAWKSFIELAKQH</sequence>
<name>A0ABV8KP47_9ACTN</name>
<dbReference type="Pfam" id="PF04149">
    <property type="entry name" value="DUF397"/>
    <property type="match status" value="1"/>
</dbReference>
<feature type="region of interest" description="Disordered" evidence="1">
    <location>
        <begin position="1"/>
        <end position="22"/>
    </location>
</feature>
<dbReference type="RefSeq" id="WP_377547251.1">
    <property type="nucleotide sequence ID" value="NZ_JBHSBN010000011.1"/>
</dbReference>
<keyword evidence="4" id="KW-1185">Reference proteome</keyword>
<accession>A0ABV8KP47</accession>
<gene>
    <name evidence="3" type="ORF">ACFOX0_18070</name>
</gene>
<evidence type="ECO:0000256" key="1">
    <source>
        <dbReference type="SAM" id="MobiDB-lite"/>
    </source>
</evidence>
<evidence type="ECO:0000313" key="3">
    <source>
        <dbReference type="EMBL" id="MFC4107824.1"/>
    </source>
</evidence>
<dbReference type="InterPro" id="IPR007278">
    <property type="entry name" value="DUF397"/>
</dbReference>
<protein>
    <submittedName>
        <fullName evidence="3">DUF397 domain-containing protein</fullName>
    </submittedName>
</protein>
<feature type="domain" description="DUF397" evidence="2">
    <location>
        <begin position="7"/>
        <end position="60"/>
    </location>
</feature>
<evidence type="ECO:0000259" key="2">
    <source>
        <dbReference type="Pfam" id="PF04149"/>
    </source>
</evidence>
<dbReference type="EMBL" id="JBHSBN010000011">
    <property type="protein sequence ID" value="MFC4107824.1"/>
    <property type="molecule type" value="Genomic_DNA"/>
</dbReference>